<dbReference type="GO" id="GO:0036503">
    <property type="term" value="P:ERAD pathway"/>
    <property type="evidence" value="ECO:0007669"/>
    <property type="project" value="UniProtKB-ARBA"/>
</dbReference>
<dbReference type="InterPro" id="IPR050749">
    <property type="entry name" value="Glycosyl_Hydrolase_47"/>
</dbReference>
<evidence type="ECO:0000313" key="14">
    <source>
        <dbReference type="EMBL" id="CAF9908998.1"/>
    </source>
</evidence>
<dbReference type="PANTHER" id="PTHR11742">
    <property type="entry name" value="MANNOSYL-OLIGOSACCHARIDE ALPHA-1,2-MANNOSIDASE-RELATED"/>
    <property type="match status" value="1"/>
</dbReference>
<dbReference type="InterPro" id="IPR001382">
    <property type="entry name" value="Glyco_hydro_47"/>
</dbReference>
<gene>
    <name evidence="14" type="primary">MNS1B</name>
    <name evidence="14" type="ORF">IMSHALPRED_007560</name>
</gene>
<dbReference type="GO" id="GO:0005783">
    <property type="term" value="C:endoplasmic reticulum"/>
    <property type="evidence" value="ECO:0007669"/>
    <property type="project" value="TreeGrafter"/>
</dbReference>
<organism evidence="14 15">
    <name type="scientific">Imshaugia aleurites</name>
    <dbReference type="NCBI Taxonomy" id="172621"/>
    <lineage>
        <taxon>Eukaryota</taxon>
        <taxon>Fungi</taxon>
        <taxon>Dikarya</taxon>
        <taxon>Ascomycota</taxon>
        <taxon>Pezizomycotina</taxon>
        <taxon>Lecanoromycetes</taxon>
        <taxon>OSLEUM clade</taxon>
        <taxon>Lecanoromycetidae</taxon>
        <taxon>Lecanorales</taxon>
        <taxon>Lecanorineae</taxon>
        <taxon>Parmeliaceae</taxon>
        <taxon>Imshaugia</taxon>
    </lineage>
</organism>
<dbReference type="InterPro" id="IPR036026">
    <property type="entry name" value="Seven-hairpin_glycosidases"/>
</dbReference>
<keyword evidence="8" id="KW-0325">Glycoprotein</keyword>
<keyword evidence="7" id="KW-1015">Disulfide bond</keyword>
<evidence type="ECO:0000256" key="2">
    <source>
        <dbReference type="ARBA" id="ARBA00004922"/>
    </source>
</evidence>
<evidence type="ECO:0000256" key="7">
    <source>
        <dbReference type="ARBA" id="ARBA00023157"/>
    </source>
</evidence>
<dbReference type="PANTHER" id="PTHR11742:SF101">
    <property type="entry name" value="MANNOSYL-OLIGOSACCHARIDE ALPHA-1,2-MANNOSIDASE 1B"/>
    <property type="match status" value="1"/>
</dbReference>
<dbReference type="Pfam" id="PF01532">
    <property type="entry name" value="Glyco_hydro_47"/>
    <property type="match status" value="3"/>
</dbReference>
<dbReference type="GO" id="GO:0005509">
    <property type="term" value="F:calcium ion binding"/>
    <property type="evidence" value="ECO:0007669"/>
    <property type="project" value="InterPro"/>
</dbReference>
<sequence>MAGMLSGYDLLQGPLFNLTTNASLVDTLLNQSKSMADSLSFAFNSSIGIPANNLYITNHTTDRSTTNGLADFETLCLEWQYSSDLTGDPSYGDLAQKAEAYLLSPLKAFNEPFPGLVSTNVNISNGAFWDATGGWNSGDHSFYEYLITIGFSAKSDILSKLCRQFVRAFDVLRRRELFLGRLVVGRQDYIDFGLALVNGCHSLYNSTLTGIGPETFSWNTTRVNPSNEAFYNTNAFYITNPLYDLRPQVMEIFYYGYRITGTIIIAVTVISDVNAANGESFDNVHESVLFAEVMKYSYLIHAPDSVFQVAGKDYTNQFVFKTEAHPLKVVGPPDQNETASLKSADAQRSEPTSSHRAVPLNRPEPSPTAGLDEIDLAKSDDEADNESSEMGDHLNHHVPATGASTENLEKTIDAEESPSRPSINPSEEHPSGSDFAFKGTLKGNPKIASTLEKN</sequence>
<accession>A0A8H3ER92</accession>
<evidence type="ECO:0000256" key="1">
    <source>
        <dbReference type="ARBA" id="ARBA00001913"/>
    </source>
</evidence>
<keyword evidence="6" id="KW-0378">Hydrolase</keyword>
<evidence type="ECO:0000256" key="11">
    <source>
        <dbReference type="ARBA" id="ARBA00048605"/>
    </source>
</evidence>
<dbReference type="Proteomes" id="UP000664534">
    <property type="component" value="Unassembled WGS sequence"/>
</dbReference>
<evidence type="ECO:0000313" key="15">
    <source>
        <dbReference type="Proteomes" id="UP000664534"/>
    </source>
</evidence>
<dbReference type="GO" id="GO:0016020">
    <property type="term" value="C:membrane"/>
    <property type="evidence" value="ECO:0007669"/>
    <property type="project" value="InterPro"/>
</dbReference>
<evidence type="ECO:0000256" key="13">
    <source>
        <dbReference type="SAM" id="MobiDB-lite"/>
    </source>
</evidence>
<comment type="caution">
    <text evidence="14">The sequence shown here is derived from an EMBL/GenBank/DDBJ whole genome shotgun (WGS) entry which is preliminary data.</text>
</comment>
<dbReference type="UniPathway" id="UPA00378"/>
<keyword evidence="5" id="KW-0732">Signal</keyword>
<evidence type="ECO:0000256" key="3">
    <source>
        <dbReference type="ARBA" id="ARBA00007658"/>
    </source>
</evidence>
<dbReference type="EMBL" id="CAJPDT010000005">
    <property type="protein sequence ID" value="CAF9908998.1"/>
    <property type="molecule type" value="Genomic_DNA"/>
</dbReference>
<evidence type="ECO:0000256" key="8">
    <source>
        <dbReference type="ARBA" id="ARBA00023180"/>
    </source>
</evidence>
<keyword evidence="15" id="KW-1185">Reference proteome</keyword>
<evidence type="ECO:0000256" key="4">
    <source>
        <dbReference type="ARBA" id="ARBA00012238"/>
    </source>
</evidence>
<dbReference type="OrthoDB" id="8118055at2759"/>
<evidence type="ECO:0000256" key="10">
    <source>
        <dbReference type="ARBA" id="ARBA00047669"/>
    </source>
</evidence>
<comment type="pathway">
    <text evidence="2">Protein modification; protein glycosylation.</text>
</comment>
<evidence type="ECO:0000256" key="12">
    <source>
        <dbReference type="PIRSR" id="PIRSR601382-2"/>
    </source>
</evidence>
<feature type="region of interest" description="Disordered" evidence="13">
    <location>
        <begin position="328"/>
        <end position="454"/>
    </location>
</feature>
<keyword evidence="12" id="KW-0479">Metal-binding</keyword>
<evidence type="ECO:0000256" key="9">
    <source>
        <dbReference type="ARBA" id="ARBA00023295"/>
    </source>
</evidence>
<dbReference type="EC" id="3.2.1.113" evidence="4"/>
<name>A0A8H3ER92_9LECA</name>
<dbReference type="SUPFAM" id="SSF48225">
    <property type="entry name" value="Seven-hairpin glycosidases"/>
    <property type="match status" value="1"/>
</dbReference>
<keyword evidence="12" id="KW-0106">Calcium</keyword>
<comment type="similarity">
    <text evidence="3">Belongs to the glycosyl hydrolase 47 family.</text>
</comment>
<dbReference type="GO" id="GO:0004571">
    <property type="term" value="F:mannosyl-oligosaccharide 1,2-alpha-mannosidase activity"/>
    <property type="evidence" value="ECO:0007669"/>
    <property type="project" value="UniProtKB-EC"/>
</dbReference>
<comment type="cofactor">
    <cofactor evidence="1 12">
        <name>Ca(2+)</name>
        <dbReference type="ChEBI" id="CHEBI:29108"/>
    </cofactor>
</comment>
<dbReference type="GO" id="GO:0005975">
    <property type="term" value="P:carbohydrate metabolic process"/>
    <property type="evidence" value="ECO:0007669"/>
    <property type="project" value="InterPro"/>
</dbReference>
<dbReference type="Gene3D" id="1.50.10.10">
    <property type="match status" value="2"/>
</dbReference>
<keyword evidence="9" id="KW-0326">Glycosidase</keyword>
<proteinExistence type="inferred from homology"/>
<dbReference type="InterPro" id="IPR012341">
    <property type="entry name" value="6hp_glycosidase-like_sf"/>
</dbReference>
<dbReference type="AlphaFoldDB" id="A0A8H3ER92"/>
<evidence type="ECO:0000256" key="6">
    <source>
        <dbReference type="ARBA" id="ARBA00022801"/>
    </source>
</evidence>
<evidence type="ECO:0000256" key="5">
    <source>
        <dbReference type="ARBA" id="ARBA00022729"/>
    </source>
</evidence>
<protein>
    <recommendedName>
        <fullName evidence="4">mannosyl-oligosaccharide 1,2-alpha-mannosidase</fullName>
        <ecNumber evidence="4">3.2.1.113</ecNumber>
    </recommendedName>
</protein>
<feature type="binding site" evidence="12">
    <location>
        <position position="322"/>
    </location>
    <ligand>
        <name>Ca(2+)</name>
        <dbReference type="ChEBI" id="CHEBI:29108"/>
    </ligand>
</feature>
<reference evidence="14" key="1">
    <citation type="submission" date="2021-03" db="EMBL/GenBank/DDBJ databases">
        <authorList>
            <person name="Tagirdzhanova G."/>
        </authorList>
    </citation>
    <scope>NUCLEOTIDE SEQUENCE</scope>
</reference>
<comment type="catalytic activity">
    <reaction evidence="10">
        <text>N(4)-(alpha-D-Man-(1-&gt;2)-alpha-D-Man-(1-&gt;2)-alpha-D-Man-(1-&gt;3)-[alpha-D-Man-(1-&gt;3)-[alpha-D-Man-(1-&gt;2)-alpha-D-Man-(1-&gt;6)]-alpha-D-Man-(1-&gt;6)]-beta-D-Man-(1-&gt;4)-beta-D-GlcNAc-(1-&gt;4)-beta-D-GlcNAc)-L-asparaginyl-[protein] (N-glucan mannose isomer 8A1,2,3B1,3) + 3 H2O = N(4)-(alpha-D-Man-(1-&gt;3)-[alpha-D-Man-(1-&gt;3)-[alpha-D-Man-(1-&gt;6)]-alpha-D-Man-(1-&gt;6)]-beta-D-Man-(1-&gt;4)-beta-D-GlcNAc-(1-&gt;4)-beta-D-GlcNAc)-L-asparaginyl-[protein] (N-glucan mannose isomer 5A1,2) + 3 beta-D-mannose</text>
        <dbReference type="Rhea" id="RHEA:56028"/>
        <dbReference type="Rhea" id="RHEA-COMP:14358"/>
        <dbReference type="Rhea" id="RHEA-COMP:14367"/>
        <dbReference type="ChEBI" id="CHEBI:15377"/>
        <dbReference type="ChEBI" id="CHEBI:28563"/>
        <dbReference type="ChEBI" id="CHEBI:59087"/>
        <dbReference type="ChEBI" id="CHEBI:60628"/>
        <dbReference type="EC" id="3.2.1.113"/>
    </reaction>
</comment>
<comment type="catalytic activity">
    <reaction evidence="11">
        <text>N(4)-(alpha-D-Man-(1-&gt;2)-alpha-D-Man-(1-&gt;2)-alpha-D-Man-(1-&gt;3)-[alpha-D-Man-(1-&gt;2)-alpha-D-Man-(1-&gt;3)-[alpha-D-Man-(1-&gt;2)-alpha-D-Man-(1-&gt;6)]-alpha-D-Man-(1-&gt;6)]-beta-D-Man-(1-&gt;4)-beta-D-GlcNAc-(1-&gt;4)-beta-D-GlcNAc)-L-asparaginyl-[protein] (N-glucan mannose isomer 9A1,2,3B1,2,3) + 4 H2O = N(4)-(alpha-D-Man-(1-&gt;3)-[alpha-D-Man-(1-&gt;3)-[alpha-D-Man-(1-&gt;6)]-alpha-D-Man-(1-&gt;6)]-beta-D-Man-(1-&gt;4)-beta-D-GlcNAc-(1-&gt;4)-beta-D-GlcNAc)-L-asparaginyl-[protein] (N-glucan mannose isomer 5A1,2) + 4 beta-D-mannose</text>
        <dbReference type="Rhea" id="RHEA:56008"/>
        <dbReference type="Rhea" id="RHEA-COMP:14356"/>
        <dbReference type="Rhea" id="RHEA-COMP:14367"/>
        <dbReference type="ChEBI" id="CHEBI:15377"/>
        <dbReference type="ChEBI" id="CHEBI:28563"/>
        <dbReference type="ChEBI" id="CHEBI:59087"/>
        <dbReference type="ChEBI" id="CHEBI:139493"/>
        <dbReference type="EC" id="3.2.1.113"/>
    </reaction>
</comment>